<keyword evidence="2" id="KW-1185">Reference proteome</keyword>
<dbReference type="AlphaFoldDB" id="A0A5N6MUC8"/>
<name>A0A5N6MUC8_9ASTR</name>
<dbReference type="OrthoDB" id="1277335at2759"/>
<accession>A0A5N6MUC8</accession>
<gene>
    <name evidence="1" type="ORF">E3N88_26644</name>
</gene>
<evidence type="ECO:0008006" key="3">
    <source>
        <dbReference type="Google" id="ProtNLM"/>
    </source>
</evidence>
<dbReference type="PANTHER" id="PTHR33103">
    <property type="entry name" value="OS01G0153900 PROTEIN"/>
    <property type="match status" value="1"/>
</dbReference>
<dbReference type="Pfam" id="PF05056">
    <property type="entry name" value="DUF674"/>
    <property type="match status" value="1"/>
</dbReference>
<evidence type="ECO:0000313" key="1">
    <source>
        <dbReference type="EMBL" id="KAD4178053.1"/>
    </source>
</evidence>
<comment type="caution">
    <text evidence="1">The sequence shown here is derived from an EMBL/GenBank/DDBJ whole genome shotgun (WGS) entry which is preliminary data.</text>
</comment>
<evidence type="ECO:0000313" key="2">
    <source>
        <dbReference type="Proteomes" id="UP000326396"/>
    </source>
</evidence>
<sequence length="484" mass="54364">MALNASRSKFSLKLMVHKDEKRVIFAEADSNFVDALFSIMTLPLATIVRLLRKVPDEKLKPIGSLNNLYQSLLDLSTNCFSSEENKWLMLYPKTSSHDACRKLKLNINDESPTKYFICQNIDCSRRSGAHFCTCNLARCIYCGMTMNLEINYKDTTVVSNVFSGVFASDMTNFIITDDLRVIPNCPSSMVQLLCELGIPAVSFLDEMTFDIGLDQILNLLKGAILFKNPLTYMVFPSSPSICDLVKPGQETLLKHLTAETSKSLTLTVTVQKSTSKFLYAEADSDFVEFLFGFLEIPLGYMIGKLMNSSSCFESLNNMYSSISSMTAGEYIKSQDLKNMLLDPQLMHTKLSEKQIFPLSVFCDSKSYCHTYMSPLGFYAYMTRSVDREGHEKEMFCICSLKDSRVDGRYLKASAKFMVTDDLVITPLSLLSSITMLSKLNVPLNDVEVHKVSIGIKEGLEILDASLKSFSTFTDSILKKITVTR</sequence>
<organism evidence="1 2">
    <name type="scientific">Mikania micrantha</name>
    <name type="common">bitter vine</name>
    <dbReference type="NCBI Taxonomy" id="192012"/>
    <lineage>
        <taxon>Eukaryota</taxon>
        <taxon>Viridiplantae</taxon>
        <taxon>Streptophyta</taxon>
        <taxon>Embryophyta</taxon>
        <taxon>Tracheophyta</taxon>
        <taxon>Spermatophyta</taxon>
        <taxon>Magnoliopsida</taxon>
        <taxon>eudicotyledons</taxon>
        <taxon>Gunneridae</taxon>
        <taxon>Pentapetalae</taxon>
        <taxon>asterids</taxon>
        <taxon>campanulids</taxon>
        <taxon>Asterales</taxon>
        <taxon>Asteraceae</taxon>
        <taxon>Asteroideae</taxon>
        <taxon>Heliantheae alliance</taxon>
        <taxon>Eupatorieae</taxon>
        <taxon>Mikania</taxon>
    </lineage>
</organism>
<reference evidence="1 2" key="1">
    <citation type="submission" date="2019-05" db="EMBL/GenBank/DDBJ databases">
        <title>Mikania micrantha, genome provides insights into the molecular mechanism of rapid growth.</title>
        <authorList>
            <person name="Liu B."/>
        </authorList>
    </citation>
    <scope>NUCLEOTIDE SEQUENCE [LARGE SCALE GENOMIC DNA]</scope>
    <source>
        <strain evidence="1">NLD-2019</strain>
        <tissue evidence="1">Leaf</tissue>
    </source>
</reference>
<proteinExistence type="predicted"/>
<dbReference type="PANTHER" id="PTHR33103:SF27">
    <property type="entry name" value="OS04G0594700 PROTEIN"/>
    <property type="match status" value="1"/>
</dbReference>
<dbReference type="EMBL" id="SZYD01000014">
    <property type="protein sequence ID" value="KAD4178053.1"/>
    <property type="molecule type" value="Genomic_DNA"/>
</dbReference>
<protein>
    <recommendedName>
        <fullName evidence="3">DUF674 domain-containing protein</fullName>
    </recommendedName>
</protein>
<dbReference type="Proteomes" id="UP000326396">
    <property type="component" value="Linkage Group LG4"/>
</dbReference>
<dbReference type="InterPro" id="IPR007750">
    <property type="entry name" value="DUF674"/>
</dbReference>